<protein>
    <submittedName>
        <fullName evidence="1">Uncharacterized protein</fullName>
    </submittedName>
</protein>
<keyword evidence="2" id="KW-1185">Reference proteome</keyword>
<sequence length="159" mass="17985">MTPEATNFKCSKARSHLTPAAVEITEHLHPMGRALVARSTELLLRSLRQHKGARRTISRITGLEQQQEKAEQVASCDDLLEEDEMQKLPVWIPHPRTGIYFPRGHERVMDKVPDNAASLSETCWFRSSHGVDKPDPDLCRTQTPANYDVGSTTWADLRL</sequence>
<dbReference type="EMBL" id="JAXQNO010000008">
    <property type="protein sequence ID" value="KAK4793592.1"/>
    <property type="molecule type" value="Genomic_DNA"/>
</dbReference>
<proteinExistence type="predicted"/>
<evidence type="ECO:0000313" key="1">
    <source>
        <dbReference type="EMBL" id="KAK4793592.1"/>
    </source>
</evidence>
<accession>A0AAN7R8F7</accession>
<evidence type="ECO:0000313" key="2">
    <source>
        <dbReference type="Proteomes" id="UP001346149"/>
    </source>
</evidence>
<comment type="caution">
    <text evidence="1">The sequence shown here is derived from an EMBL/GenBank/DDBJ whole genome shotgun (WGS) entry which is preliminary data.</text>
</comment>
<name>A0AAN7R8F7_TRANT</name>
<dbReference type="Proteomes" id="UP001346149">
    <property type="component" value="Unassembled WGS sequence"/>
</dbReference>
<dbReference type="PANTHER" id="PTHR35109:SF1">
    <property type="entry name" value="GLUTAMATE RACEMASE"/>
    <property type="match status" value="1"/>
</dbReference>
<dbReference type="PANTHER" id="PTHR35109">
    <property type="entry name" value="GLUTAMATE RACEMASE"/>
    <property type="match status" value="1"/>
</dbReference>
<gene>
    <name evidence="1" type="ORF">SAY86_024027</name>
</gene>
<organism evidence="1 2">
    <name type="scientific">Trapa natans</name>
    <name type="common">Water chestnut</name>
    <dbReference type="NCBI Taxonomy" id="22666"/>
    <lineage>
        <taxon>Eukaryota</taxon>
        <taxon>Viridiplantae</taxon>
        <taxon>Streptophyta</taxon>
        <taxon>Embryophyta</taxon>
        <taxon>Tracheophyta</taxon>
        <taxon>Spermatophyta</taxon>
        <taxon>Magnoliopsida</taxon>
        <taxon>eudicotyledons</taxon>
        <taxon>Gunneridae</taxon>
        <taxon>Pentapetalae</taxon>
        <taxon>rosids</taxon>
        <taxon>malvids</taxon>
        <taxon>Myrtales</taxon>
        <taxon>Lythraceae</taxon>
        <taxon>Trapa</taxon>
    </lineage>
</organism>
<reference evidence="1 2" key="1">
    <citation type="journal article" date="2023" name="Hortic Res">
        <title>Pangenome of water caltrop reveals structural variations and asymmetric subgenome divergence after allopolyploidization.</title>
        <authorList>
            <person name="Zhang X."/>
            <person name="Chen Y."/>
            <person name="Wang L."/>
            <person name="Yuan Y."/>
            <person name="Fang M."/>
            <person name="Shi L."/>
            <person name="Lu R."/>
            <person name="Comes H.P."/>
            <person name="Ma Y."/>
            <person name="Chen Y."/>
            <person name="Huang G."/>
            <person name="Zhou Y."/>
            <person name="Zheng Z."/>
            <person name="Qiu Y."/>
        </authorList>
    </citation>
    <scope>NUCLEOTIDE SEQUENCE [LARGE SCALE GENOMIC DNA]</scope>
    <source>
        <strain evidence="1">F231</strain>
    </source>
</reference>
<dbReference type="AlphaFoldDB" id="A0AAN7R8F7"/>